<proteinExistence type="predicted"/>
<name>A0A1H4RE70_STRMJ</name>
<keyword evidence="2" id="KW-1185">Reference proteome</keyword>
<dbReference type="Proteomes" id="UP000198609">
    <property type="component" value="Unassembled WGS sequence"/>
</dbReference>
<dbReference type="AlphaFoldDB" id="A0A1H4RE70"/>
<evidence type="ECO:0000313" key="1">
    <source>
        <dbReference type="EMBL" id="SEC30139.1"/>
    </source>
</evidence>
<reference evidence="2" key="1">
    <citation type="submission" date="2016-10" db="EMBL/GenBank/DDBJ databases">
        <authorList>
            <person name="Varghese N."/>
            <person name="Submissions S."/>
        </authorList>
    </citation>
    <scope>NUCLEOTIDE SEQUENCE [LARGE SCALE GENOMIC DNA]</scope>
    <source>
        <strain evidence="2">DSM 40318</strain>
    </source>
</reference>
<evidence type="ECO:0000313" key="2">
    <source>
        <dbReference type="Proteomes" id="UP000198609"/>
    </source>
</evidence>
<accession>A0A1H4RE70</accession>
<gene>
    <name evidence="1" type="ORF">SAMN04490356_3626</name>
</gene>
<dbReference type="EMBL" id="FNST01000002">
    <property type="protein sequence ID" value="SEC30139.1"/>
    <property type="molecule type" value="Genomic_DNA"/>
</dbReference>
<sequence length="61" mass="6545">MMVDKRTGDIGLVMGSAGPCLQLRPPQGGEKWDVPPDALREPTAAETLRAKVSVANGRWGR</sequence>
<protein>
    <submittedName>
        <fullName evidence="1">Uncharacterized protein</fullName>
    </submittedName>
</protein>
<organism evidence="1 2">
    <name type="scientific">Streptomyces melanosporofaciens</name>
    <dbReference type="NCBI Taxonomy" id="67327"/>
    <lineage>
        <taxon>Bacteria</taxon>
        <taxon>Bacillati</taxon>
        <taxon>Actinomycetota</taxon>
        <taxon>Actinomycetes</taxon>
        <taxon>Kitasatosporales</taxon>
        <taxon>Streptomycetaceae</taxon>
        <taxon>Streptomyces</taxon>
        <taxon>Streptomyces violaceusniger group</taxon>
    </lineage>
</organism>